<accession>A0ACB8B9Z2</accession>
<comment type="caution">
    <text evidence="1">The sequence shown here is derived from an EMBL/GenBank/DDBJ whole genome shotgun (WGS) entry which is preliminary data.</text>
</comment>
<protein>
    <submittedName>
        <fullName evidence="1">Uncharacterized protein</fullName>
    </submittedName>
</protein>
<sequence length="489" mass="55648">MQLIGYIQGDCSPSYTLIQSQIEPSKTVLELRDNIGNQCGEGINTRFLRVWKLNCPIPENGRIDDTLTTAASDLPNFATAPKPLDRVGSIFGQPPDCHVHIIVERTSNLGTKRKNENNDSGLHPKRQFTCADRASGCSSVITHPSEEHLAALDERLRTLEDDPEYYSNPANFFQLTFPNFCPPKQFSLSDEHQFSYMGRMAFAEVWRYIDSFEFECNSRLDRLFILGSQGAGVSHILAAVACLLYRLEKTVVYLPDAARMLKDPLEYIKCALLCAFARPGDVYHYYDLIRRIQSRKDLEDFCWLMRPMHMYIIVDGMEAIWPDEFDDGEAPPEERVNSMLTLLRTLHHGHYAITAASANRRTMEMAGRRQVALATVKLWGGMTENEMGHWWTHHHTDLPDLNPEDRGKIEQFTGRLPLLLRPLLDIGSPATRSFKDVELAFWEHPDFLTVKSNVLGFGRKAVMKCRTAEFADQACYDVVCVSSSAYIRL</sequence>
<gene>
    <name evidence="1" type="ORF">BV22DRAFT_1037685</name>
</gene>
<dbReference type="Proteomes" id="UP000790709">
    <property type="component" value="Unassembled WGS sequence"/>
</dbReference>
<reference evidence="1" key="1">
    <citation type="journal article" date="2021" name="New Phytol.">
        <title>Evolutionary innovations through gain and loss of genes in the ectomycorrhizal Boletales.</title>
        <authorList>
            <person name="Wu G."/>
            <person name="Miyauchi S."/>
            <person name="Morin E."/>
            <person name="Kuo A."/>
            <person name="Drula E."/>
            <person name="Varga T."/>
            <person name="Kohler A."/>
            <person name="Feng B."/>
            <person name="Cao Y."/>
            <person name="Lipzen A."/>
            <person name="Daum C."/>
            <person name="Hundley H."/>
            <person name="Pangilinan J."/>
            <person name="Johnson J."/>
            <person name="Barry K."/>
            <person name="LaButti K."/>
            <person name="Ng V."/>
            <person name="Ahrendt S."/>
            <person name="Min B."/>
            <person name="Choi I.G."/>
            <person name="Park H."/>
            <person name="Plett J.M."/>
            <person name="Magnuson J."/>
            <person name="Spatafora J.W."/>
            <person name="Nagy L.G."/>
            <person name="Henrissat B."/>
            <person name="Grigoriev I.V."/>
            <person name="Yang Z.L."/>
            <person name="Xu J."/>
            <person name="Martin F.M."/>
        </authorList>
    </citation>
    <scope>NUCLEOTIDE SEQUENCE</scope>
    <source>
        <strain evidence="1">KUC20120723A-06</strain>
    </source>
</reference>
<keyword evidence="2" id="KW-1185">Reference proteome</keyword>
<evidence type="ECO:0000313" key="2">
    <source>
        <dbReference type="Proteomes" id="UP000790709"/>
    </source>
</evidence>
<evidence type="ECO:0000313" key="1">
    <source>
        <dbReference type="EMBL" id="KAH7922284.1"/>
    </source>
</evidence>
<organism evidence="1 2">
    <name type="scientific">Leucogyrophana mollusca</name>
    <dbReference type="NCBI Taxonomy" id="85980"/>
    <lineage>
        <taxon>Eukaryota</taxon>
        <taxon>Fungi</taxon>
        <taxon>Dikarya</taxon>
        <taxon>Basidiomycota</taxon>
        <taxon>Agaricomycotina</taxon>
        <taxon>Agaricomycetes</taxon>
        <taxon>Agaricomycetidae</taxon>
        <taxon>Boletales</taxon>
        <taxon>Boletales incertae sedis</taxon>
        <taxon>Leucogyrophana</taxon>
    </lineage>
</organism>
<name>A0ACB8B9Z2_9AGAM</name>
<dbReference type="EMBL" id="MU266491">
    <property type="protein sequence ID" value="KAH7922284.1"/>
    <property type="molecule type" value="Genomic_DNA"/>
</dbReference>
<proteinExistence type="predicted"/>